<comment type="similarity">
    <text evidence="1 2">Belongs to the peptidase S8 family.</text>
</comment>
<evidence type="ECO:0000259" key="3">
    <source>
        <dbReference type="Pfam" id="PF00082"/>
    </source>
</evidence>
<dbReference type="Gene3D" id="3.40.50.200">
    <property type="entry name" value="Peptidase S8/S53 domain"/>
    <property type="match status" value="1"/>
</dbReference>
<gene>
    <name evidence="4" type="ORF">GM418_22360</name>
</gene>
<dbReference type="GO" id="GO:0006508">
    <property type="term" value="P:proteolysis"/>
    <property type="evidence" value="ECO:0007669"/>
    <property type="project" value="UniProtKB-KW"/>
</dbReference>
<sequence length="552" mass="60992">MKNKLPVFTLLLLFAINGIKAQDFYWIAFSDKNNTAYSFENPEEYLSERAIQRREVQNISIDSLDLPVNQEYISQIIRPGVSLVHSSKWLNGITVKVEIDSFEQVASSFPFVTEVQLTKPALIVKSTVNKFDEPDAWSDNLPIDTSWYGPSVYQTGLLNGQYLHQLDYFGEGKQIAVLDGGFLNVDIYPAFDSLWMNNRILGTYDFVNDSSDFFQTNYHGMSVLSCMGGFVPGELIGTAPEASYWLIRSEETGSEYIIEEDNWVAAAEFADSAGADIINSSLGYYEFDDTVTNHTYADMDGKTTRVTRAANIAFSRGMLVVNSAGNEGNTQWKYIIAPSDGDNVIGVGATNKFGFASNFTSYGPASDGDIKPNLSAVGWNTYLVRSSGNLGYSNGTSFSSPVLAGMIACFWQANPNASAQEIKDALEQSAHLYDSPDSLLGYGIPDMKTAQQILDPTLVYNVTEQNRTGNNNWRVAPIPFNGNLIIQNTGKMQNQTIYISIFSADGRLLFKEEREAATQISLNNLQLLPPGLLILRIDSETGSESVKLSKVR</sequence>
<evidence type="ECO:0000313" key="5">
    <source>
        <dbReference type="Proteomes" id="UP000428260"/>
    </source>
</evidence>
<dbReference type="Pfam" id="PF00082">
    <property type="entry name" value="Peptidase_S8"/>
    <property type="match status" value="1"/>
</dbReference>
<dbReference type="RefSeq" id="WP_158869442.1">
    <property type="nucleotide sequence ID" value="NZ_CP046401.1"/>
</dbReference>
<keyword evidence="2" id="KW-0378">Hydrolase</keyword>
<keyword evidence="2" id="KW-0720">Serine protease</keyword>
<dbReference type="SUPFAM" id="SSF52743">
    <property type="entry name" value="Subtilisin-like"/>
    <property type="match status" value="1"/>
</dbReference>
<dbReference type="EMBL" id="CP046401">
    <property type="protein sequence ID" value="QGY46305.1"/>
    <property type="molecule type" value="Genomic_DNA"/>
</dbReference>
<evidence type="ECO:0000256" key="2">
    <source>
        <dbReference type="PROSITE-ProRule" id="PRU01240"/>
    </source>
</evidence>
<protein>
    <submittedName>
        <fullName evidence="4">S8 family serine peptidase</fullName>
    </submittedName>
</protein>
<dbReference type="PANTHER" id="PTHR43806:SF67">
    <property type="entry name" value="EGF-LIKE DOMAIN-CONTAINING PROTEIN"/>
    <property type="match status" value="1"/>
</dbReference>
<dbReference type="Proteomes" id="UP000428260">
    <property type="component" value="Chromosome"/>
</dbReference>
<dbReference type="CDD" id="cd07493">
    <property type="entry name" value="Peptidases_S8_9"/>
    <property type="match status" value="1"/>
</dbReference>
<dbReference type="PANTHER" id="PTHR43806">
    <property type="entry name" value="PEPTIDASE S8"/>
    <property type="match status" value="1"/>
</dbReference>
<dbReference type="NCBIfam" id="TIGR04183">
    <property type="entry name" value="Por_Secre_tail"/>
    <property type="match status" value="1"/>
</dbReference>
<keyword evidence="2" id="KW-0645">Protease</keyword>
<feature type="domain" description="Peptidase S8/S53" evidence="3">
    <location>
        <begin position="171"/>
        <end position="443"/>
    </location>
</feature>
<evidence type="ECO:0000256" key="1">
    <source>
        <dbReference type="ARBA" id="ARBA00011073"/>
    </source>
</evidence>
<dbReference type="InterPro" id="IPR017317">
    <property type="entry name" value="Pept_S8_subtilisin_bacteroid-2"/>
</dbReference>
<feature type="active site" description="Charge relay system" evidence="2">
    <location>
        <position position="397"/>
    </location>
</feature>
<dbReference type="InterPro" id="IPR026444">
    <property type="entry name" value="Secre_tail"/>
</dbReference>
<keyword evidence="5" id="KW-1185">Reference proteome</keyword>
<accession>A0A6I6JTD1</accession>
<reference evidence="4 5" key="1">
    <citation type="submission" date="2019-11" db="EMBL/GenBank/DDBJ databases">
        <authorList>
            <person name="Zheng R.K."/>
            <person name="Sun C.M."/>
        </authorList>
    </citation>
    <scope>NUCLEOTIDE SEQUENCE [LARGE SCALE GENOMIC DNA]</scope>
    <source>
        <strain evidence="4 5">WC007</strain>
    </source>
</reference>
<dbReference type="PIRSF" id="PIRSF037903">
    <property type="entry name" value="Subtilisin_rel_GFO_2223"/>
    <property type="match status" value="1"/>
</dbReference>
<proteinExistence type="inferred from homology"/>
<evidence type="ECO:0000313" key="4">
    <source>
        <dbReference type="EMBL" id="QGY46305.1"/>
    </source>
</evidence>
<dbReference type="InterPro" id="IPR050131">
    <property type="entry name" value="Peptidase_S8_subtilisin-like"/>
</dbReference>
<dbReference type="PROSITE" id="PS51892">
    <property type="entry name" value="SUBTILASE"/>
    <property type="match status" value="1"/>
</dbReference>
<feature type="active site" description="Charge relay system" evidence="2">
    <location>
        <position position="219"/>
    </location>
</feature>
<dbReference type="AlphaFoldDB" id="A0A6I6JTD1"/>
<dbReference type="InterPro" id="IPR036852">
    <property type="entry name" value="Peptidase_S8/S53_dom_sf"/>
</dbReference>
<name>A0A6I6JTD1_9BACT</name>
<feature type="active site" description="Charge relay system" evidence="2">
    <location>
        <position position="179"/>
    </location>
</feature>
<organism evidence="4 5">
    <name type="scientific">Maribellus comscasis</name>
    <dbReference type="NCBI Taxonomy" id="2681766"/>
    <lineage>
        <taxon>Bacteria</taxon>
        <taxon>Pseudomonadati</taxon>
        <taxon>Bacteroidota</taxon>
        <taxon>Bacteroidia</taxon>
        <taxon>Marinilabiliales</taxon>
        <taxon>Prolixibacteraceae</taxon>
        <taxon>Maribellus</taxon>
    </lineage>
</organism>
<dbReference type="InterPro" id="IPR000209">
    <property type="entry name" value="Peptidase_S8/S53_dom"/>
</dbReference>
<dbReference type="KEGG" id="mcos:GM418_22360"/>
<dbReference type="GO" id="GO:0004252">
    <property type="term" value="F:serine-type endopeptidase activity"/>
    <property type="evidence" value="ECO:0007669"/>
    <property type="project" value="UniProtKB-UniRule"/>
</dbReference>